<evidence type="ECO:0000259" key="1">
    <source>
        <dbReference type="Pfam" id="PF04083"/>
    </source>
</evidence>
<dbReference type="KEGG" id="tpal:117652556"/>
<gene>
    <name evidence="3" type="primary">LOC117652556</name>
</gene>
<dbReference type="SUPFAM" id="SSF53474">
    <property type="entry name" value="alpha/beta-Hydrolases"/>
    <property type="match status" value="1"/>
</dbReference>
<dbReference type="Proteomes" id="UP000515158">
    <property type="component" value="Unplaced"/>
</dbReference>
<keyword evidence="2" id="KW-1185">Reference proteome</keyword>
<name>A0A6P9A667_THRPL</name>
<dbReference type="InterPro" id="IPR029058">
    <property type="entry name" value="AB_hydrolase_fold"/>
</dbReference>
<dbReference type="AlphaFoldDB" id="A0A6P9A667"/>
<dbReference type="Pfam" id="PF04083">
    <property type="entry name" value="Abhydro_lipase"/>
    <property type="match status" value="1"/>
</dbReference>
<accession>A0A6P9A667</accession>
<proteinExistence type="predicted"/>
<feature type="domain" description="Partial AB-hydrolase lipase" evidence="1">
    <location>
        <begin position="23"/>
        <end position="74"/>
    </location>
</feature>
<sequence>MDAASLFIPDGWTSAFPQPLSTVELLERWDYPAETWQVETADGHILVLHRVPAQGKPAVLLLHGLFCSSAEWLLAGPDRSLGKPPTPRSRVRIPTREAPFPFLHRKGSPAALRRGLRRVARQLQG</sequence>
<dbReference type="Gene3D" id="3.40.50.1820">
    <property type="entry name" value="alpha/beta hydrolase"/>
    <property type="match status" value="1"/>
</dbReference>
<organism evidence="3">
    <name type="scientific">Thrips palmi</name>
    <name type="common">Melon thrips</name>
    <dbReference type="NCBI Taxonomy" id="161013"/>
    <lineage>
        <taxon>Eukaryota</taxon>
        <taxon>Metazoa</taxon>
        <taxon>Ecdysozoa</taxon>
        <taxon>Arthropoda</taxon>
        <taxon>Hexapoda</taxon>
        <taxon>Insecta</taxon>
        <taxon>Pterygota</taxon>
        <taxon>Neoptera</taxon>
        <taxon>Paraneoptera</taxon>
        <taxon>Thysanoptera</taxon>
        <taxon>Terebrantia</taxon>
        <taxon>Thripoidea</taxon>
        <taxon>Thripidae</taxon>
        <taxon>Thrips</taxon>
    </lineage>
</organism>
<dbReference type="OrthoDB" id="9974421at2759"/>
<evidence type="ECO:0000313" key="3">
    <source>
        <dbReference type="RefSeq" id="XP_034253458.1"/>
    </source>
</evidence>
<dbReference type="GeneID" id="117652556"/>
<evidence type="ECO:0000313" key="2">
    <source>
        <dbReference type="Proteomes" id="UP000515158"/>
    </source>
</evidence>
<dbReference type="InParanoid" id="A0A6P9A667"/>
<dbReference type="PANTHER" id="PTHR11005">
    <property type="entry name" value="LYSOSOMAL ACID LIPASE-RELATED"/>
    <property type="match status" value="1"/>
</dbReference>
<dbReference type="InterPro" id="IPR006693">
    <property type="entry name" value="AB_hydrolase_lipase"/>
</dbReference>
<reference evidence="3" key="1">
    <citation type="submission" date="2025-08" db="UniProtKB">
        <authorList>
            <consortium name="RefSeq"/>
        </authorList>
    </citation>
    <scope>IDENTIFICATION</scope>
    <source>
        <tissue evidence="3">Total insect</tissue>
    </source>
</reference>
<protein>
    <submittedName>
        <fullName evidence="3">Lipase 3-like</fullName>
    </submittedName>
</protein>
<dbReference type="GO" id="GO:0006629">
    <property type="term" value="P:lipid metabolic process"/>
    <property type="evidence" value="ECO:0007669"/>
    <property type="project" value="InterPro"/>
</dbReference>
<dbReference type="RefSeq" id="XP_034253458.1">
    <property type="nucleotide sequence ID" value="XM_034397567.1"/>
</dbReference>